<gene>
    <name evidence="2" type="ORF">OC842_002154</name>
</gene>
<evidence type="ECO:0000256" key="1">
    <source>
        <dbReference type="SAM" id="SignalP"/>
    </source>
</evidence>
<reference evidence="2" key="1">
    <citation type="journal article" date="2023" name="PhytoFront">
        <title>Draft Genome Resources of Seven Strains of Tilletia horrida, Causal Agent of Kernel Smut of Rice.</title>
        <authorList>
            <person name="Khanal S."/>
            <person name="Antony Babu S."/>
            <person name="Zhou X.G."/>
        </authorList>
    </citation>
    <scope>NUCLEOTIDE SEQUENCE</scope>
    <source>
        <strain evidence="2">TX3</strain>
    </source>
</reference>
<sequence length="179" mass="18221">MRAFLIAVLCLTLLCQLVSAFAPGAPAHIHDRIQAVQAAKHIASSAAQHAAEGVGSVGSRRSITHARRDVDSSSVVPAPVAAATAPVVAAVSPVAAVASAAQAAVSSMASAAAGVTNGSLQARGPNSHALLSAEVQAKKRMHTRRLAQRKVGGSKRFAKRRSSTPRAVEAILRSVVSQS</sequence>
<organism evidence="2 3">
    <name type="scientific">Tilletia horrida</name>
    <dbReference type="NCBI Taxonomy" id="155126"/>
    <lineage>
        <taxon>Eukaryota</taxon>
        <taxon>Fungi</taxon>
        <taxon>Dikarya</taxon>
        <taxon>Basidiomycota</taxon>
        <taxon>Ustilaginomycotina</taxon>
        <taxon>Exobasidiomycetes</taxon>
        <taxon>Tilletiales</taxon>
        <taxon>Tilletiaceae</taxon>
        <taxon>Tilletia</taxon>
    </lineage>
</organism>
<dbReference type="Proteomes" id="UP001176521">
    <property type="component" value="Unassembled WGS sequence"/>
</dbReference>
<keyword evidence="3" id="KW-1185">Reference proteome</keyword>
<protein>
    <submittedName>
        <fullName evidence="2">Uncharacterized protein</fullName>
    </submittedName>
</protein>
<name>A0AAN6GIJ2_9BASI</name>
<evidence type="ECO:0000313" key="2">
    <source>
        <dbReference type="EMBL" id="KAK0535928.1"/>
    </source>
</evidence>
<proteinExistence type="predicted"/>
<accession>A0AAN6GIJ2</accession>
<feature type="signal peptide" evidence="1">
    <location>
        <begin position="1"/>
        <end position="20"/>
    </location>
</feature>
<keyword evidence="1" id="KW-0732">Signal</keyword>
<dbReference type="AlphaFoldDB" id="A0AAN6GIJ2"/>
<evidence type="ECO:0000313" key="3">
    <source>
        <dbReference type="Proteomes" id="UP001176521"/>
    </source>
</evidence>
<comment type="caution">
    <text evidence="2">The sequence shown here is derived from an EMBL/GenBank/DDBJ whole genome shotgun (WGS) entry which is preliminary data.</text>
</comment>
<feature type="chain" id="PRO_5042919833" evidence="1">
    <location>
        <begin position="21"/>
        <end position="179"/>
    </location>
</feature>
<dbReference type="EMBL" id="JAPDMQ010000086">
    <property type="protein sequence ID" value="KAK0535928.1"/>
    <property type="molecule type" value="Genomic_DNA"/>
</dbReference>